<dbReference type="PANTHER" id="PTHR30349">
    <property type="entry name" value="PHAGE INTEGRASE-RELATED"/>
    <property type="match status" value="1"/>
</dbReference>
<dbReference type="AlphaFoldDB" id="A0A4P6UTZ4"/>
<evidence type="ECO:0000256" key="4">
    <source>
        <dbReference type="ARBA" id="ARBA00023172"/>
    </source>
</evidence>
<accession>A0A4P6UTZ4</accession>
<evidence type="ECO:0000259" key="7">
    <source>
        <dbReference type="PROSITE" id="PS51900"/>
    </source>
</evidence>
<dbReference type="KEGG" id="uth:DKZ56_13110"/>
<reference evidence="8 9" key="1">
    <citation type="submission" date="2019-02" db="EMBL/GenBank/DDBJ databases">
        <title>Ureibacillus thermophilus.</title>
        <authorList>
            <person name="Sunny J.S."/>
            <person name="Natarajan A."/>
            <person name="Saleena L.M."/>
        </authorList>
    </citation>
    <scope>NUCLEOTIDE SEQUENCE [LARGE SCALE GENOMIC DNA]</scope>
    <source>
        <strain evidence="8 9">LM102</strain>
    </source>
</reference>
<dbReference type="PANTHER" id="PTHR30349:SF64">
    <property type="entry name" value="PROPHAGE INTEGRASE INTD-RELATED"/>
    <property type="match status" value="1"/>
</dbReference>
<protein>
    <submittedName>
        <fullName evidence="8">Site-specific integrase</fullName>
    </submittedName>
</protein>
<dbReference type="EMBL" id="CP036528">
    <property type="protein sequence ID" value="QBK26703.1"/>
    <property type="molecule type" value="Genomic_DNA"/>
</dbReference>
<name>A0A4P6UTZ4_9BACL</name>
<feature type="domain" description="Tyr recombinase" evidence="6">
    <location>
        <begin position="192"/>
        <end position="390"/>
    </location>
</feature>
<evidence type="ECO:0000313" key="9">
    <source>
        <dbReference type="Proteomes" id="UP000291151"/>
    </source>
</evidence>
<dbReference type="InterPro" id="IPR011010">
    <property type="entry name" value="DNA_brk_join_enz"/>
</dbReference>
<keyword evidence="9" id="KW-1185">Reference proteome</keyword>
<evidence type="ECO:0000256" key="1">
    <source>
        <dbReference type="ARBA" id="ARBA00008857"/>
    </source>
</evidence>
<dbReference type="Pfam" id="PF14659">
    <property type="entry name" value="Phage_int_SAM_3"/>
    <property type="match status" value="1"/>
</dbReference>
<dbReference type="Pfam" id="PF14657">
    <property type="entry name" value="Arm-DNA-bind_4"/>
    <property type="match status" value="1"/>
</dbReference>
<dbReference type="InterPro" id="IPR002104">
    <property type="entry name" value="Integrase_catalytic"/>
</dbReference>
<gene>
    <name evidence="8" type="ORF">DKZ56_13110</name>
</gene>
<dbReference type="Proteomes" id="UP000291151">
    <property type="component" value="Chromosome"/>
</dbReference>
<evidence type="ECO:0000313" key="8">
    <source>
        <dbReference type="EMBL" id="QBK26703.1"/>
    </source>
</evidence>
<keyword evidence="4" id="KW-0233">DNA recombination</keyword>
<comment type="similarity">
    <text evidence="1">Belongs to the 'phage' integrase family.</text>
</comment>
<dbReference type="GO" id="GO:0015074">
    <property type="term" value="P:DNA integration"/>
    <property type="evidence" value="ECO:0007669"/>
    <property type="project" value="UniProtKB-KW"/>
</dbReference>
<evidence type="ECO:0000259" key="6">
    <source>
        <dbReference type="PROSITE" id="PS51898"/>
    </source>
</evidence>
<dbReference type="GO" id="GO:0006310">
    <property type="term" value="P:DNA recombination"/>
    <property type="evidence" value="ECO:0007669"/>
    <property type="project" value="UniProtKB-KW"/>
</dbReference>
<dbReference type="InterPro" id="IPR028259">
    <property type="entry name" value="AP2-like_int_N"/>
</dbReference>
<dbReference type="Pfam" id="PF00589">
    <property type="entry name" value="Phage_integrase"/>
    <property type="match status" value="1"/>
</dbReference>
<evidence type="ECO:0000256" key="2">
    <source>
        <dbReference type="ARBA" id="ARBA00022908"/>
    </source>
</evidence>
<sequence>MRGKNMAKTNRKKNKLHKCKKDNELYWYLNSKGEKRWCFRHRYYDLFGRRREKTERGFTSEAAAYRALCEVRAKLAAGNNIEVEHDKMTVGQWVNIWYETHKNEWEITTRLQRKNIIRYQIEPLIGKMKLSTLDRETYKRKFINPLLEEYKPSTVRLFHRVFKVAINAAVDAEILPRNRFTKIKIVDEERREEPNVLSIHELNKFLEAAETEPFTSKLIVYTLAFTGMRRGEALGLKWKNIDTEKFTITIEATRDRKGYRTPKTLNSYRTIDIDENLASMFDKYRKWCKELFFSFGKRFTPEEFEEQFVFISYQTAEPYMDNSLHYAFKRLSKIVGFTVKPHTLRHTHASILLSKGIDVAVVADRLGNTPNVIWETYAHVIKESKSRTVDQFISALKTAEK</sequence>
<dbReference type="InterPro" id="IPR010998">
    <property type="entry name" value="Integrase_recombinase_N"/>
</dbReference>
<dbReference type="GO" id="GO:0003677">
    <property type="term" value="F:DNA binding"/>
    <property type="evidence" value="ECO:0007669"/>
    <property type="project" value="UniProtKB-UniRule"/>
</dbReference>
<dbReference type="InterPro" id="IPR013762">
    <property type="entry name" value="Integrase-like_cat_sf"/>
</dbReference>
<dbReference type="InterPro" id="IPR050090">
    <property type="entry name" value="Tyrosine_recombinase_XerCD"/>
</dbReference>
<organism evidence="8 9">
    <name type="scientific">Ureibacillus thermophilus</name>
    <dbReference type="NCBI Taxonomy" id="367743"/>
    <lineage>
        <taxon>Bacteria</taxon>
        <taxon>Bacillati</taxon>
        <taxon>Bacillota</taxon>
        <taxon>Bacilli</taxon>
        <taxon>Bacillales</taxon>
        <taxon>Caryophanaceae</taxon>
        <taxon>Ureibacillus</taxon>
    </lineage>
</organism>
<evidence type="ECO:0000256" key="3">
    <source>
        <dbReference type="ARBA" id="ARBA00023125"/>
    </source>
</evidence>
<dbReference type="SUPFAM" id="SSF56349">
    <property type="entry name" value="DNA breaking-rejoining enzymes"/>
    <property type="match status" value="1"/>
</dbReference>
<keyword evidence="2" id="KW-0229">DNA integration</keyword>
<dbReference type="PROSITE" id="PS51900">
    <property type="entry name" value="CB"/>
    <property type="match status" value="1"/>
</dbReference>
<dbReference type="PROSITE" id="PS51898">
    <property type="entry name" value="TYR_RECOMBINASE"/>
    <property type="match status" value="1"/>
</dbReference>
<dbReference type="Gene3D" id="1.10.150.130">
    <property type="match status" value="1"/>
</dbReference>
<keyword evidence="3 5" id="KW-0238">DNA-binding</keyword>
<dbReference type="Gene3D" id="1.10.443.10">
    <property type="entry name" value="Intergrase catalytic core"/>
    <property type="match status" value="1"/>
</dbReference>
<dbReference type="CDD" id="cd01189">
    <property type="entry name" value="INT_ICEBs1_C_like"/>
    <property type="match status" value="1"/>
</dbReference>
<evidence type="ECO:0000256" key="5">
    <source>
        <dbReference type="PROSITE-ProRule" id="PRU01248"/>
    </source>
</evidence>
<dbReference type="InterPro" id="IPR044068">
    <property type="entry name" value="CB"/>
</dbReference>
<feature type="domain" description="Core-binding (CB)" evidence="7">
    <location>
        <begin position="88"/>
        <end position="170"/>
    </location>
</feature>
<proteinExistence type="inferred from homology"/>
<dbReference type="InterPro" id="IPR004107">
    <property type="entry name" value="Integrase_SAM-like_N"/>
</dbReference>